<evidence type="ECO:0000256" key="1">
    <source>
        <dbReference type="SAM" id="MobiDB-lite"/>
    </source>
</evidence>
<feature type="compositionally biased region" description="Basic and acidic residues" evidence="1">
    <location>
        <begin position="66"/>
        <end position="84"/>
    </location>
</feature>
<proteinExistence type="predicted"/>
<evidence type="ECO:0000313" key="3">
    <source>
        <dbReference type="Proteomes" id="UP001159405"/>
    </source>
</evidence>
<evidence type="ECO:0000313" key="2">
    <source>
        <dbReference type="EMBL" id="CAH3181848.1"/>
    </source>
</evidence>
<feature type="region of interest" description="Disordered" evidence="1">
    <location>
        <begin position="1"/>
        <end position="92"/>
    </location>
</feature>
<gene>
    <name evidence="2" type="ORF">PLOB_00025922</name>
</gene>
<dbReference type="EMBL" id="CALNXK010000308">
    <property type="protein sequence ID" value="CAH3181848.1"/>
    <property type="molecule type" value="Genomic_DNA"/>
</dbReference>
<organism evidence="2 3">
    <name type="scientific">Porites lobata</name>
    <dbReference type="NCBI Taxonomy" id="104759"/>
    <lineage>
        <taxon>Eukaryota</taxon>
        <taxon>Metazoa</taxon>
        <taxon>Cnidaria</taxon>
        <taxon>Anthozoa</taxon>
        <taxon>Hexacorallia</taxon>
        <taxon>Scleractinia</taxon>
        <taxon>Fungiina</taxon>
        <taxon>Poritidae</taxon>
        <taxon>Porites</taxon>
    </lineage>
</organism>
<protein>
    <submittedName>
        <fullName evidence="2">Uncharacterized protein</fullName>
    </submittedName>
</protein>
<dbReference type="Proteomes" id="UP001159405">
    <property type="component" value="Unassembled WGS sequence"/>
</dbReference>
<sequence>MSENIITSDGLLNAPGTSNAFENEDKMEVSYDIANEDDLLGKSDDDEQILPYQVPRKPKQPKQQRQSRDRRPQRSTSEPRTEQYRKRRRTVNGAIAYPRRTKLAKPKKTYNIGRGPKYPSADEDFKREIKQIRKNAEQETLNAIIRFHQREIGRFKAETVKGKRAAPVIALNTKNCSMIEPARAAQAENNVTIETVKHFGTNRPVRQYDGKTRSN</sequence>
<reference evidence="2 3" key="1">
    <citation type="submission" date="2022-05" db="EMBL/GenBank/DDBJ databases">
        <authorList>
            <consortium name="Genoscope - CEA"/>
            <person name="William W."/>
        </authorList>
    </citation>
    <scope>NUCLEOTIDE SEQUENCE [LARGE SCALE GENOMIC DNA]</scope>
</reference>
<name>A0ABN8RWJ7_9CNID</name>
<accession>A0ABN8RWJ7</accession>
<keyword evidence="3" id="KW-1185">Reference proteome</keyword>
<comment type="caution">
    <text evidence="2">The sequence shown here is derived from an EMBL/GenBank/DDBJ whole genome shotgun (WGS) entry which is preliminary data.</text>
</comment>
<feature type="compositionally biased region" description="Acidic residues" evidence="1">
    <location>
        <begin position="34"/>
        <end position="48"/>
    </location>
</feature>